<dbReference type="Pfam" id="PF00534">
    <property type="entry name" value="Glycos_transf_1"/>
    <property type="match status" value="1"/>
</dbReference>
<dbReference type="PANTHER" id="PTHR12526">
    <property type="entry name" value="GLYCOSYLTRANSFERASE"/>
    <property type="match status" value="1"/>
</dbReference>
<evidence type="ECO:0000313" key="3">
    <source>
        <dbReference type="EMBL" id="KPH56016.1"/>
    </source>
</evidence>
<name>A0A0N1MNP9_9HELI</name>
<dbReference type="Pfam" id="PF13477">
    <property type="entry name" value="Glyco_trans_4_2"/>
    <property type="match status" value="1"/>
</dbReference>
<evidence type="ECO:0000259" key="1">
    <source>
        <dbReference type="Pfam" id="PF00534"/>
    </source>
</evidence>
<evidence type="ECO:0000313" key="4">
    <source>
        <dbReference type="Proteomes" id="UP000037997"/>
    </source>
</evidence>
<feature type="domain" description="Glycosyl transferase family 1" evidence="1">
    <location>
        <begin position="191"/>
        <end position="355"/>
    </location>
</feature>
<gene>
    <name evidence="3" type="ORF">HPU229334_04635</name>
</gene>
<dbReference type="SUPFAM" id="SSF53756">
    <property type="entry name" value="UDP-Glycosyltransferase/glycogen phosphorylase"/>
    <property type="match status" value="1"/>
</dbReference>
<dbReference type="InterPro" id="IPR028098">
    <property type="entry name" value="Glyco_trans_4-like_N"/>
</dbReference>
<feature type="domain" description="Glycosyltransferase subfamily 4-like N-terminal" evidence="2">
    <location>
        <begin position="2"/>
        <end position="150"/>
    </location>
</feature>
<dbReference type="RefSeq" id="WP_054197801.1">
    <property type="nucleotide sequence ID" value="NZ_JNOC01000022.1"/>
</dbReference>
<sequence length="381" mass="43166">MKILFLSHTDSNLYRFRLPVMIALVKEGHQVVALVPKGECFEKFSKHNIKAINYPIQRSSLNPLKALKTIQNIAEILKQEKPDIIHTFMLKPNIYGSFAAKIAGIPYVINSLTGLGSFYIQKSLKTTLLRILIEKLNFFAFKIAKKVLFQNQDDLNLYVQKGLVPREKTILIKGSGIDTALFSPFSQDEIQQTRKNLKIPQDKIIVLMVARAILHKGIKEYYQAAKIITQQNPKILFLYIGGIDNGNIAPITQDFLESNPQVHYLGEKDNIREWIGICDIFVLPSYREGIPRTLLEAGSMAKPIITTNAVGCKEVVEEGKNGFLVPIGESEILAQKILELSCNQALREQFGKNSQDKIRKEFSVETIVESYLKLYKEVKNV</sequence>
<dbReference type="Gene3D" id="3.40.50.2000">
    <property type="entry name" value="Glycogen Phosphorylase B"/>
    <property type="match status" value="2"/>
</dbReference>
<dbReference type="PANTHER" id="PTHR12526:SF638">
    <property type="entry name" value="SPORE COAT PROTEIN SA"/>
    <property type="match status" value="1"/>
</dbReference>
<organism evidence="3 4">
    <name type="scientific">Helicobacter pullorum</name>
    <dbReference type="NCBI Taxonomy" id="35818"/>
    <lineage>
        <taxon>Bacteria</taxon>
        <taxon>Pseudomonadati</taxon>
        <taxon>Campylobacterota</taxon>
        <taxon>Epsilonproteobacteria</taxon>
        <taxon>Campylobacterales</taxon>
        <taxon>Helicobacteraceae</taxon>
        <taxon>Helicobacter</taxon>
    </lineage>
</organism>
<dbReference type="GO" id="GO:0016757">
    <property type="term" value="F:glycosyltransferase activity"/>
    <property type="evidence" value="ECO:0007669"/>
    <property type="project" value="UniProtKB-KW"/>
</dbReference>
<accession>A0A0N1MNP9</accession>
<dbReference type="STRING" id="35818.HPU229336_00240"/>
<reference evidence="3 4" key="1">
    <citation type="submission" date="2014-06" db="EMBL/GenBank/DDBJ databases">
        <title>Helicobacter pullorum isolates in fresh chicken meat - phenotypic and genotypic features.</title>
        <authorList>
            <person name="Borges V."/>
            <person name="Santos A."/>
            <person name="Correia C.B."/>
            <person name="Saraiva M."/>
            <person name="Menard A."/>
            <person name="Vieira L."/>
            <person name="Sampaio D.A."/>
            <person name="Gomes J.P."/>
            <person name="Oleastro M."/>
        </authorList>
    </citation>
    <scope>NUCLEOTIDE SEQUENCE [LARGE SCALE GENOMIC DNA]</scope>
    <source>
        <strain evidence="3 4">229334/12</strain>
    </source>
</reference>
<dbReference type="PATRIC" id="fig|35818.11.peg.922"/>
<dbReference type="Proteomes" id="UP000037997">
    <property type="component" value="Unassembled WGS sequence"/>
</dbReference>
<protein>
    <submittedName>
        <fullName evidence="3">Galactosyltransferase</fullName>
    </submittedName>
</protein>
<dbReference type="EMBL" id="JNOC01000022">
    <property type="protein sequence ID" value="KPH56016.1"/>
    <property type="molecule type" value="Genomic_DNA"/>
</dbReference>
<keyword evidence="3" id="KW-0808">Transferase</keyword>
<proteinExistence type="predicted"/>
<dbReference type="AlphaFoldDB" id="A0A0N1MNP9"/>
<keyword evidence="3" id="KW-0328">Glycosyltransferase</keyword>
<dbReference type="CDD" id="cd03808">
    <property type="entry name" value="GT4_CapM-like"/>
    <property type="match status" value="1"/>
</dbReference>
<comment type="caution">
    <text evidence="3">The sequence shown here is derived from an EMBL/GenBank/DDBJ whole genome shotgun (WGS) entry which is preliminary data.</text>
</comment>
<evidence type="ECO:0000259" key="2">
    <source>
        <dbReference type="Pfam" id="PF13477"/>
    </source>
</evidence>
<dbReference type="InterPro" id="IPR001296">
    <property type="entry name" value="Glyco_trans_1"/>
</dbReference>